<feature type="transmembrane region" description="Helical" evidence="15">
    <location>
        <begin position="245"/>
        <end position="268"/>
    </location>
</feature>
<organism evidence="18 22">
    <name type="scientific">Rotaria sordida</name>
    <dbReference type="NCBI Taxonomy" id="392033"/>
    <lineage>
        <taxon>Eukaryota</taxon>
        <taxon>Metazoa</taxon>
        <taxon>Spiralia</taxon>
        <taxon>Gnathifera</taxon>
        <taxon>Rotifera</taxon>
        <taxon>Eurotatoria</taxon>
        <taxon>Bdelloidea</taxon>
        <taxon>Philodinida</taxon>
        <taxon>Philodinidae</taxon>
        <taxon>Rotaria</taxon>
    </lineage>
</organism>
<dbReference type="InterPro" id="IPR002394">
    <property type="entry name" value="Nicotinic_acetylcholine_rcpt"/>
</dbReference>
<evidence type="ECO:0000256" key="13">
    <source>
        <dbReference type="ARBA" id="ARBA00023303"/>
    </source>
</evidence>
<evidence type="ECO:0000256" key="14">
    <source>
        <dbReference type="ARBA" id="ARBA00034099"/>
    </source>
</evidence>
<proteinExistence type="inferred from homology"/>
<evidence type="ECO:0000256" key="15">
    <source>
        <dbReference type="RuleBase" id="RU000687"/>
    </source>
</evidence>
<dbReference type="SUPFAM" id="SSF90112">
    <property type="entry name" value="Neurotransmitter-gated ion-channel transmembrane pore"/>
    <property type="match status" value="2"/>
</dbReference>
<dbReference type="EMBL" id="CAJNOU010002246">
    <property type="protein sequence ID" value="CAF1304002.1"/>
    <property type="molecule type" value="Genomic_DNA"/>
</dbReference>
<dbReference type="GO" id="GO:0045211">
    <property type="term" value="C:postsynaptic membrane"/>
    <property type="evidence" value="ECO:0007669"/>
    <property type="project" value="InterPro"/>
</dbReference>
<dbReference type="InterPro" id="IPR038050">
    <property type="entry name" value="Neuro_actylchol_rec"/>
</dbReference>
<feature type="chain" id="PRO_5036513743" evidence="15">
    <location>
        <begin position="25"/>
        <end position="957"/>
    </location>
</feature>
<keyword evidence="7 15" id="KW-0406">Ion transport</keyword>
<dbReference type="InterPro" id="IPR036719">
    <property type="entry name" value="Neuro-gated_channel_TM_sf"/>
</dbReference>
<comment type="similarity">
    <text evidence="1">Belongs to the ligand-gated ion channel (TC 1.A.9) family. Acetylcholine receptor (TC 1.A.9.1) subfamily.</text>
</comment>
<keyword evidence="12" id="KW-1071">Ligand-gated ion channel</keyword>
<dbReference type="Proteomes" id="UP000663889">
    <property type="component" value="Unassembled WGS sequence"/>
</dbReference>
<gene>
    <name evidence="20" type="ORF">FNK824_LOCUS6585</name>
    <name evidence="21" type="ORF">OTI717_LOCUS15835</name>
    <name evidence="18" type="ORF">RFH988_LOCUS26046</name>
    <name evidence="19" type="ORF">SEV965_LOCUS26443</name>
</gene>
<evidence type="ECO:0000256" key="12">
    <source>
        <dbReference type="ARBA" id="ARBA00023286"/>
    </source>
</evidence>
<dbReference type="PROSITE" id="PS00236">
    <property type="entry name" value="NEUROTR_ION_CHANNEL"/>
    <property type="match status" value="2"/>
</dbReference>
<evidence type="ECO:0000256" key="5">
    <source>
        <dbReference type="ARBA" id="ARBA00022989"/>
    </source>
</evidence>
<keyword evidence="2 15" id="KW-0813">Transport</keyword>
<feature type="domain" description="Neurotransmitter-gated ion-channel transmembrane" evidence="17">
    <location>
        <begin position="722"/>
        <end position="928"/>
    </location>
</feature>
<dbReference type="EMBL" id="CAJOBE010000576">
    <property type="protein sequence ID" value="CAF3661456.1"/>
    <property type="molecule type" value="Genomic_DNA"/>
</dbReference>
<dbReference type="NCBIfam" id="TIGR00860">
    <property type="entry name" value="LIC"/>
    <property type="match status" value="1"/>
</dbReference>
<dbReference type="Pfam" id="PF02931">
    <property type="entry name" value="Neur_chan_LBD"/>
    <property type="match status" value="2"/>
</dbReference>
<dbReference type="GO" id="GO:0022848">
    <property type="term" value="F:acetylcholine-gated monoatomic cation-selective channel activity"/>
    <property type="evidence" value="ECO:0007669"/>
    <property type="project" value="InterPro"/>
</dbReference>
<dbReference type="Gene3D" id="1.20.58.390">
    <property type="entry name" value="Neurotransmitter-gated ion-channel transmembrane domain"/>
    <property type="match status" value="4"/>
</dbReference>
<evidence type="ECO:0000313" key="21">
    <source>
        <dbReference type="EMBL" id="CAF3755756.1"/>
    </source>
</evidence>
<feature type="domain" description="Neurotransmitter-gated ion-channel ligand-binding" evidence="16">
    <location>
        <begin position="504"/>
        <end position="714"/>
    </location>
</feature>
<dbReference type="Gene3D" id="2.70.170.10">
    <property type="entry name" value="Neurotransmitter-gated ion-channel ligand-binding domain"/>
    <property type="match status" value="2"/>
</dbReference>
<evidence type="ECO:0000313" key="20">
    <source>
        <dbReference type="EMBL" id="CAF3661456.1"/>
    </source>
</evidence>
<dbReference type="PRINTS" id="PR00252">
    <property type="entry name" value="NRIONCHANNEL"/>
</dbReference>
<evidence type="ECO:0000256" key="6">
    <source>
        <dbReference type="ARBA" id="ARBA00023018"/>
    </source>
</evidence>
<keyword evidence="9" id="KW-1015">Disulfide bond</keyword>
<keyword evidence="8 15" id="KW-0472">Membrane</keyword>
<dbReference type="Proteomes" id="UP000663882">
    <property type="component" value="Unassembled WGS sequence"/>
</dbReference>
<dbReference type="InterPro" id="IPR006202">
    <property type="entry name" value="Neur_chan_lig-bd"/>
</dbReference>
<evidence type="ECO:0000259" key="17">
    <source>
        <dbReference type="Pfam" id="PF02932"/>
    </source>
</evidence>
<keyword evidence="13 15" id="KW-0407">Ion channel</keyword>
<evidence type="ECO:0000256" key="2">
    <source>
        <dbReference type="ARBA" id="ARBA00022448"/>
    </source>
</evidence>
<dbReference type="EMBL" id="CAJOAX010001911">
    <property type="protein sequence ID" value="CAF3755756.1"/>
    <property type="molecule type" value="Genomic_DNA"/>
</dbReference>
<comment type="caution">
    <text evidence="18">The sequence shown here is derived from an EMBL/GenBank/DDBJ whole genome shotgun (WGS) entry which is preliminary data.</text>
</comment>
<feature type="domain" description="Neurotransmitter-gated ion-channel ligand-binding" evidence="16">
    <location>
        <begin position="28"/>
        <end position="243"/>
    </location>
</feature>
<dbReference type="InterPro" id="IPR006201">
    <property type="entry name" value="Neur_channel"/>
</dbReference>
<dbReference type="CDD" id="cd19064">
    <property type="entry name" value="LGIC_TM_nAChR"/>
    <property type="match status" value="2"/>
</dbReference>
<sequence length="957" mass="112068">MSMEFGQFFILFGLIFLINDVVECSYHEEQLYKELFQNYNPLIRPVRKLDDTITVSFSIALLQLISVVEKEQVLKTNVWLQVKWHDYQMQWKREKYGGIQSIRVPPNQVWTPDIVLFNNADGRYEASFKSHVVVYHNGDMNWVPPAIYKSSCYIDVKFFPFDQQICELRFGSWTYNQHQLNFTYYDEKERNVTIKDYVVSGSWDLLDGPMSIQYPPDETNILFEKSYRHDRVEFVCKLVIRRKTLFYTVNLIIPTMLISFLSIFVFYLPTDAGEKMTLSISILLALVVFLLLISKILPPTSTVIPLIAKYLLFTFIMNIITIFCTVLIINYNYRTPRTNKMPYWTRRLFIDILPRILRMERPNKYERENDDEMIKPTIMNSIRASRVISITTPTMNSEQSLTTTDNDEENQLDFFLTKEVYEAVEDLSFIANQMRSASHYEEIRDDWKYIATVIDRLQLYIFFAVTTFGTLSILFNAPYILNVVDQYAILKNWDPTFGVNIQEENLMNMLFGRQSQYNALITPIYNLSEPLDVYFGLTLAQIINVYEKEQIIKVNVWLQLRWYDYQMKWNPDRFGRLDSIRVSPELVWTPDLVLFNNGDGNYEASYKSNAVITSDGYIQWIPPAIYKLTCTINVQYFPFDEQRCELRFGTSGGSATQVRFGWYATPNSMELSDYVPSGIWTLIDAPAEIRTIQSSESPYETRSEMVFFMIIRRKSLFYTVNLILPTMMISLLSITLFCLPSDAAEKMMLCTSILVALVFFMLLISKILPSTSLSIPLISKYLMFTFIMNLLTVFLSVLSLYLNHHRTSILTPVPYWMKIIFIHALPTCLFLNKPYENSDSNRKRISSINSPILLRKMKIPQPDLPNEINYLIEQFLEISNDIKYLSKKIQGDTEEMKIFNDWKYISLVLDRIHLFLFLIVTFIGTISMLLQVPKLFEVHQDSLLTPQTTTSSYSLNK</sequence>
<feature type="transmembrane region" description="Helical" evidence="15">
    <location>
        <begin position="310"/>
        <end position="331"/>
    </location>
</feature>
<dbReference type="Proteomes" id="UP000663874">
    <property type="component" value="Unassembled WGS sequence"/>
</dbReference>
<dbReference type="PANTHER" id="PTHR18945">
    <property type="entry name" value="NEUROTRANSMITTER GATED ION CHANNEL"/>
    <property type="match status" value="1"/>
</dbReference>
<evidence type="ECO:0000256" key="3">
    <source>
        <dbReference type="ARBA" id="ARBA00022475"/>
    </source>
</evidence>
<evidence type="ECO:0000256" key="7">
    <source>
        <dbReference type="ARBA" id="ARBA00023065"/>
    </source>
</evidence>
<evidence type="ECO:0000259" key="16">
    <source>
        <dbReference type="Pfam" id="PF02931"/>
    </source>
</evidence>
<feature type="domain" description="Neurotransmitter-gated ion-channel transmembrane" evidence="17">
    <location>
        <begin position="251"/>
        <end position="473"/>
    </location>
</feature>
<feature type="transmembrane region" description="Helical" evidence="15">
    <location>
        <begin position="459"/>
        <end position="481"/>
    </location>
</feature>
<name>A0A814YCX9_9BILA</name>
<dbReference type="InterPro" id="IPR036734">
    <property type="entry name" value="Neur_chan_lig-bd_sf"/>
</dbReference>
<feature type="signal peptide" evidence="15">
    <location>
        <begin position="1"/>
        <end position="24"/>
    </location>
</feature>
<evidence type="ECO:0000256" key="4">
    <source>
        <dbReference type="ARBA" id="ARBA00022692"/>
    </source>
</evidence>
<comment type="subcellular location">
    <subcellularLocation>
        <location evidence="14">Synaptic cell membrane</location>
        <topology evidence="14">Multi-pass membrane protein</topology>
    </subcellularLocation>
</comment>
<dbReference type="GO" id="GO:0004888">
    <property type="term" value="F:transmembrane signaling receptor activity"/>
    <property type="evidence" value="ECO:0007669"/>
    <property type="project" value="InterPro"/>
</dbReference>
<evidence type="ECO:0000256" key="11">
    <source>
        <dbReference type="ARBA" id="ARBA00023180"/>
    </source>
</evidence>
<evidence type="ECO:0000313" key="19">
    <source>
        <dbReference type="EMBL" id="CAF1304002.1"/>
    </source>
</evidence>
<evidence type="ECO:0000256" key="8">
    <source>
        <dbReference type="ARBA" id="ARBA00023136"/>
    </source>
</evidence>
<keyword evidence="10" id="KW-0675">Receptor</keyword>
<dbReference type="EMBL" id="CAJNOO010002033">
    <property type="protein sequence ID" value="CAF1228688.1"/>
    <property type="molecule type" value="Genomic_DNA"/>
</dbReference>
<evidence type="ECO:0000256" key="9">
    <source>
        <dbReference type="ARBA" id="ARBA00023157"/>
    </source>
</evidence>
<feature type="transmembrane region" description="Helical" evidence="15">
    <location>
        <begin position="912"/>
        <end position="930"/>
    </location>
</feature>
<reference evidence="18" key="1">
    <citation type="submission" date="2021-02" db="EMBL/GenBank/DDBJ databases">
        <authorList>
            <person name="Nowell W R."/>
        </authorList>
    </citation>
    <scope>NUCLEOTIDE SEQUENCE</scope>
</reference>
<comment type="caution">
    <text evidence="15">Lacks conserved residue(s) required for the propagation of feature annotation.</text>
</comment>
<dbReference type="FunFam" id="1.20.58.390:FF:000038">
    <property type="entry name" value="Acetylcholine receptor subunit beta-like 1"/>
    <property type="match status" value="2"/>
</dbReference>
<dbReference type="FunFam" id="2.70.170.10:FF:000016">
    <property type="entry name" value="Nicotinic acetylcholine receptor subunit"/>
    <property type="match status" value="2"/>
</dbReference>
<evidence type="ECO:0000256" key="1">
    <source>
        <dbReference type="ARBA" id="ARBA00009237"/>
    </source>
</evidence>
<evidence type="ECO:0000313" key="22">
    <source>
        <dbReference type="Proteomes" id="UP000663882"/>
    </source>
</evidence>
<evidence type="ECO:0000313" key="18">
    <source>
        <dbReference type="EMBL" id="CAF1228688.1"/>
    </source>
</evidence>
<accession>A0A814YCX9</accession>
<dbReference type="SUPFAM" id="SSF63712">
    <property type="entry name" value="Nicotinic receptor ligand binding domain-like"/>
    <property type="match status" value="2"/>
</dbReference>
<feature type="transmembrane region" description="Helical" evidence="15">
    <location>
        <begin position="749"/>
        <end position="769"/>
    </location>
</feature>
<keyword evidence="15" id="KW-0732">Signal</keyword>
<dbReference type="Proteomes" id="UP000663823">
    <property type="component" value="Unassembled WGS sequence"/>
</dbReference>
<keyword evidence="3" id="KW-1003">Cell membrane</keyword>
<evidence type="ECO:0000256" key="10">
    <source>
        <dbReference type="ARBA" id="ARBA00023170"/>
    </source>
</evidence>
<dbReference type="Pfam" id="PF02932">
    <property type="entry name" value="Neur_chan_memb"/>
    <property type="match status" value="2"/>
</dbReference>
<keyword evidence="4 15" id="KW-0812">Transmembrane</keyword>
<dbReference type="InterPro" id="IPR006029">
    <property type="entry name" value="Neurotrans-gated_channel_TM"/>
</dbReference>
<keyword evidence="11" id="KW-0325">Glycoprotein</keyword>
<protein>
    <submittedName>
        <fullName evidence="18">Uncharacterized protein</fullName>
    </submittedName>
</protein>
<dbReference type="PRINTS" id="PR00254">
    <property type="entry name" value="NICOTINICR"/>
</dbReference>
<dbReference type="AlphaFoldDB" id="A0A814YCX9"/>
<feature type="transmembrane region" description="Helical" evidence="15">
    <location>
        <begin position="781"/>
        <end position="803"/>
    </location>
</feature>
<feature type="transmembrane region" description="Helical" evidence="15">
    <location>
        <begin position="716"/>
        <end position="737"/>
    </location>
</feature>
<dbReference type="OrthoDB" id="5975154at2759"/>
<keyword evidence="5 15" id="KW-1133">Transmembrane helix</keyword>
<keyword evidence="6" id="KW-0770">Synapse</keyword>
<feature type="transmembrane region" description="Helical" evidence="15">
    <location>
        <begin position="280"/>
        <end position="298"/>
    </location>
</feature>
<dbReference type="InterPro" id="IPR018000">
    <property type="entry name" value="Neurotransmitter_ion_chnl_CS"/>
</dbReference>